<organism evidence="9">
    <name type="scientific">Fonticula alba</name>
    <name type="common">Slime mold</name>
    <dbReference type="NCBI Taxonomy" id="691883"/>
    <lineage>
        <taxon>Eukaryota</taxon>
        <taxon>Rotosphaerida</taxon>
        <taxon>Fonticulaceae</taxon>
        <taxon>Fonticula</taxon>
    </lineage>
</organism>
<dbReference type="eggNOG" id="KOG2456">
    <property type="taxonomic scope" value="Eukaryota"/>
</dbReference>
<dbReference type="InterPro" id="IPR016161">
    <property type="entry name" value="Ald_DH/histidinol_DH"/>
</dbReference>
<dbReference type="AlphaFoldDB" id="A0A058Z731"/>
<evidence type="ECO:0000313" key="10">
    <source>
        <dbReference type="Proteomes" id="UP000030693"/>
    </source>
</evidence>
<dbReference type="PANTHER" id="PTHR43570">
    <property type="entry name" value="ALDEHYDE DEHYDROGENASE"/>
    <property type="match status" value="1"/>
</dbReference>
<dbReference type="GO" id="GO:0005737">
    <property type="term" value="C:cytoplasm"/>
    <property type="evidence" value="ECO:0007669"/>
    <property type="project" value="TreeGrafter"/>
</dbReference>
<dbReference type="InterPro" id="IPR016160">
    <property type="entry name" value="Ald_DH_CS_CYS"/>
</dbReference>
<dbReference type="InterPro" id="IPR012394">
    <property type="entry name" value="Aldehyde_DH_NAD(P)"/>
</dbReference>
<dbReference type="InterPro" id="IPR016162">
    <property type="entry name" value="Ald_DH_N"/>
</dbReference>
<evidence type="ECO:0000256" key="1">
    <source>
        <dbReference type="ARBA" id="ARBA00009986"/>
    </source>
</evidence>
<accession>A0A058Z731</accession>
<dbReference type="Gene3D" id="3.40.309.10">
    <property type="entry name" value="Aldehyde Dehydrogenase, Chain A, domain 2"/>
    <property type="match status" value="1"/>
</dbReference>
<feature type="active site" evidence="5">
    <location>
        <position position="254"/>
    </location>
</feature>
<dbReference type="PROSITE" id="PS00687">
    <property type="entry name" value="ALDEHYDE_DEHYDR_GLU"/>
    <property type="match status" value="1"/>
</dbReference>
<keyword evidence="3" id="KW-0520">NAD</keyword>
<dbReference type="Pfam" id="PF00171">
    <property type="entry name" value="Aldedh"/>
    <property type="match status" value="1"/>
</dbReference>
<dbReference type="PROSITE" id="PS00070">
    <property type="entry name" value="ALDEHYDE_DEHYDR_CYS"/>
    <property type="match status" value="1"/>
</dbReference>
<feature type="active site" evidence="5 6">
    <location>
        <position position="220"/>
    </location>
</feature>
<dbReference type="GO" id="GO:0004029">
    <property type="term" value="F:aldehyde dehydrogenase (NAD+) activity"/>
    <property type="evidence" value="ECO:0007669"/>
    <property type="project" value="TreeGrafter"/>
</dbReference>
<evidence type="ECO:0000259" key="8">
    <source>
        <dbReference type="Pfam" id="PF00171"/>
    </source>
</evidence>
<evidence type="ECO:0000256" key="4">
    <source>
        <dbReference type="PIRNR" id="PIRNR036492"/>
    </source>
</evidence>
<evidence type="ECO:0000256" key="6">
    <source>
        <dbReference type="PROSITE-ProRule" id="PRU10007"/>
    </source>
</evidence>
<dbReference type="SUPFAM" id="SSF53720">
    <property type="entry name" value="ALDH-like"/>
    <property type="match status" value="1"/>
</dbReference>
<evidence type="ECO:0000256" key="5">
    <source>
        <dbReference type="PIRSR" id="PIRSR036492-1"/>
    </source>
</evidence>
<dbReference type="GeneID" id="20528494"/>
<evidence type="ECO:0000256" key="7">
    <source>
        <dbReference type="RuleBase" id="RU003345"/>
    </source>
</evidence>
<dbReference type="InterPro" id="IPR029510">
    <property type="entry name" value="Ald_DH_CS_GLU"/>
</dbReference>
<dbReference type="STRING" id="691883.A0A058Z731"/>
<dbReference type="OMA" id="PLVAYWF"/>
<reference evidence="9" key="1">
    <citation type="submission" date="2013-04" db="EMBL/GenBank/DDBJ databases">
        <title>The Genome Sequence of Fonticula alba ATCC 38817.</title>
        <authorList>
            <consortium name="The Broad Institute Genomics Platform"/>
            <person name="Russ C."/>
            <person name="Cuomo C."/>
            <person name="Burger G."/>
            <person name="Gray M.W."/>
            <person name="Holland P.W.H."/>
            <person name="King N."/>
            <person name="Lang F.B.F."/>
            <person name="Roger A.J."/>
            <person name="Ruiz-Trillo I."/>
            <person name="Brown M."/>
            <person name="Walker B."/>
            <person name="Young S."/>
            <person name="Zeng Q."/>
            <person name="Gargeya S."/>
            <person name="Fitzgerald M."/>
            <person name="Haas B."/>
            <person name="Abouelleil A."/>
            <person name="Allen A.W."/>
            <person name="Alvarado L."/>
            <person name="Arachchi H.M."/>
            <person name="Berlin A.M."/>
            <person name="Chapman S.B."/>
            <person name="Gainer-Dewar J."/>
            <person name="Goldberg J."/>
            <person name="Griggs A."/>
            <person name="Gujja S."/>
            <person name="Hansen M."/>
            <person name="Howarth C."/>
            <person name="Imamovic A."/>
            <person name="Ireland A."/>
            <person name="Larimer J."/>
            <person name="McCowan C."/>
            <person name="Murphy C."/>
            <person name="Pearson M."/>
            <person name="Poon T.W."/>
            <person name="Priest M."/>
            <person name="Roberts A."/>
            <person name="Saif S."/>
            <person name="Shea T."/>
            <person name="Sisk P."/>
            <person name="Sykes S."/>
            <person name="Wortman J."/>
            <person name="Nusbaum C."/>
            <person name="Birren B."/>
        </authorList>
    </citation>
    <scope>NUCLEOTIDE SEQUENCE [LARGE SCALE GENOMIC DNA]</scope>
    <source>
        <strain evidence="9">ATCC 38817</strain>
    </source>
</reference>
<dbReference type="RefSeq" id="XP_009495902.1">
    <property type="nucleotide sequence ID" value="XM_009497627.1"/>
</dbReference>
<feature type="domain" description="Aldehyde dehydrogenase" evidence="8">
    <location>
        <begin position="13"/>
        <end position="436"/>
    </location>
</feature>
<evidence type="ECO:0000256" key="3">
    <source>
        <dbReference type="ARBA" id="ARBA00023027"/>
    </source>
</evidence>
<keyword evidence="2 4" id="KW-0560">Oxidoreductase</keyword>
<proteinExistence type="inferred from homology"/>
<dbReference type="FunFam" id="3.40.309.10:FF:000003">
    <property type="entry name" value="Aldehyde dehydrogenase"/>
    <property type="match status" value="1"/>
</dbReference>
<dbReference type="OrthoDB" id="440325at2759"/>
<protein>
    <recommendedName>
        <fullName evidence="4">Aldehyde dehydrogenase</fullName>
    </recommendedName>
</protein>
<dbReference type="Proteomes" id="UP000030693">
    <property type="component" value="Unassembled WGS sequence"/>
</dbReference>
<dbReference type="EMBL" id="KB932206">
    <property type="protein sequence ID" value="KCV69337.1"/>
    <property type="molecule type" value="Genomic_DNA"/>
</dbReference>
<gene>
    <name evidence="9" type="ORF">H696_03769</name>
</gene>
<keyword evidence="10" id="KW-1185">Reference proteome</keyword>
<evidence type="ECO:0000256" key="2">
    <source>
        <dbReference type="ARBA" id="ARBA00023002"/>
    </source>
</evidence>
<dbReference type="InterPro" id="IPR016163">
    <property type="entry name" value="Ald_DH_C"/>
</dbReference>
<sequence length="524" mass="57472">MVNQDLVYTPIEKIPSIVRCARTAFDTGRIRSLDYRRKQLRQLAALIDENREALNAALLADLRKCPNEAQMCEYMTVKNDIADALLNLEKWAAPQAVAKTPAQMFNRMQIRKDPLGVVLIIGAWNYPFALTIGPLVGAIAAGNAAIIKPSEISANIARVIGDLMPKYLDSDAYIVVNGGKDETTALLQERFDHIFYTGSGVVGRIVMAAAAKHLTPVTLELGGKSPTFVDANVDLGAAARSIVWGRFLNAGQTCIAPDYILTYASVRDKLVRELKKAITEMFGEDPQRSPAYCRIVNQNHFNRVRQLIPSAGVVIGGETDEADLYIAPTVIVDVNPEQPIMKEEIFGPLLPIMVVDSPDQAIRFINSRDKPLALYCFSGTSSVIERFATETSSGGFVGNDVVTHFATPALPFGGVGPSGMGRYHGKFSFDTFTHDKAYITGPTFVEKILALRYPPFPEFSMTMINLLVAKKVPSPLKIWLSKPATRRSIMYLVLAAAMAACVYRIETATPGFWSGLLVFFGIKK</sequence>
<dbReference type="PIRSF" id="PIRSF036492">
    <property type="entry name" value="ALDH"/>
    <property type="match status" value="1"/>
</dbReference>
<comment type="similarity">
    <text evidence="1 4 7">Belongs to the aldehyde dehydrogenase family.</text>
</comment>
<name>A0A058Z731_FONAL</name>
<dbReference type="FunFam" id="3.40.605.10:FF:000004">
    <property type="entry name" value="Aldehyde dehydrogenase"/>
    <property type="match status" value="1"/>
</dbReference>
<dbReference type="Gene3D" id="3.40.605.10">
    <property type="entry name" value="Aldehyde Dehydrogenase, Chain A, domain 1"/>
    <property type="match status" value="1"/>
</dbReference>
<dbReference type="InterPro" id="IPR015590">
    <property type="entry name" value="Aldehyde_DH_dom"/>
</dbReference>
<dbReference type="PANTHER" id="PTHR43570:SF16">
    <property type="entry name" value="ALDEHYDE DEHYDROGENASE TYPE III, ISOFORM Q"/>
    <property type="match status" value="1"/>
</dbReference>
<evidence type="ECO:0000313" key="9">
    <source>
        <dbReference type="EMBL" id="KCV69337.1"/>
    </source>
</evidence>
<dbReference type="GO" id="GO:0006081">
    <property type="term" value="P:aldehyde metabolic process"/>
    <property type="evidence" value="ECO:0007669"/>
    <property type="project" value="InterPro"/>
</dbReference>